<evidence type="ECO:0000313" key="3">
    <source>
        <dbReference type="Proteomes" id="UP000185622"/>
    </source>
</evidence>
<keyword evidence="1" id="KW-0812">Transmembrane</keyword>
<evidence type="ECO:0000313" key="2">
    <source>
        <dbReference type="EMBL" id="AQS48595.1"/>
    </source>
</evidence>
<keyword evidence="3" id="KW-1185">Reference proteome</keyword>
<keyword evidence="1" id="KW-0472">Membrane</keyword>
<gene>
    <name evidence="2" type="ORF">BMG03_12915</name>
</gene>
<evidence type="ECO:0008006" key="4">
    <source>
        <dbReference type="Google" id="ProtNLM"/>
    </source>
</evidence>
<keyword evidence="1" id="KW-1133">Transmembrane helix</keyword>
<feature type="transmembrane region" description="Helical" evidence="1">
    <location>
        <begin position="130"/>
        <end position="151"/>
    </location>
</feature>
<accession>A0ABM6IIV9</accession>
<proteinExistence type="predicted"/>
<name>A0ABM6IIV9_9RHOB</name>
<evidence type="ECO:0000256" key="1">
    <source>
        <dbReference type="SAM" id="Phobius"/>
    </source>
</evidence>
<reference evidence="2 3" key="1">
    <citation type="submission" date="2017-01" db="EMBL/GenBank/DDBJ databases">
        <title>The complete genome sequence of a sulfur-oxidizing marine bacterium Thioclava sp. 25B10_4T.</title>
        <authorList>
            <person name="Liu Y."/>
            <person name="Lai Q."/>
            <person name="Shao Z."/>
        </authorList>
    </citation>
    <scope>NUCLEOTIDE SEQUENCE [LARGE SCALE GENOMIC DNA]</scope>
    <source>
        <strain evidence="2 3">25B10_4</strain>
    </source>
</reference>
<dbReference type="EMBL" id="CP019437">
    <property type="protein sequence ID" value="AQS48595.1"/>
    <property type="molecule type" value="Genomic_DNA"/>
</dbReference>
<protein>
    <recommendedName>
        <fullName evidence="4">HlyD family secretion protein</fullName>
    </recommendedName>
</protein>
<sequence length="349" mass="36257">MIDIPFSAVIDGRRYAGDGLSLTEAQVSGLIDRRIDGTEKIVHLIFDFPGFQVALVPTARVMVEGDNSSVLVFTEPTGDHSPQLRQILNDYISGDLTSSGGLIRSGSLAQPKGGTGAAPKPGFRKRLRSAFGTLVVLALSVALIALAVSLMQARLFTTDIAAPGRVVAQGQTIRATADGQISFINPDAGPGDVLFALDTVDGETLSIAMPSKGTVHPISVAEGSTVLAGEPLFEISAPDAPLVIEARLPQELLFEVQQTGGVNVTLPDGTEFRATLGDGFRAPGAVGSDGLVRANLVPSIDLSPDEAGQVAALSVSRDAFGVDWGSLSRDALGEARAFTRSIKAIGDQS</sequence>
<organism evidence="2 3">
    <name type="scientific">Thioclava nitratireducens</name>
    <dbReference type="NCBI Taxonomy" id="1915078"/>
    <lineage>
        <taxon>Bacteria</taxon>
        <taxon>Pseudomonadati</taxon>
        <taxon>Pseudomonadota</taxon>
        <taxon>Alphaproteobacteria</taxon>
        <taxon>Rhodobacterales</taxon>
        <taxon>Paracoccaceae</taxon>
        <taxon>Thioclava</taxon>
    </lineage>
</organism>
<dbReference type="Proteomes" id="UP000185622">
    <property type="component" value="Chromosome"/>
</dbReference>